<keyword evidence="1" id="KW-1133">Transmembrane helix</keyword>
<evidence type="ECO:0008006" key="4">
    <source>
        <dbReference type="Google" id="ProtNLM"/>
    </source>
</evidence>
<feature type="transmembrane region" description="Helical" evidence="1">
    <location>
        <begin position="98"/>
        <end position="119"/>
    </location>
</feature>
<keyword evidence="1" id="KW-0472">Membrane</keyword>
<dbReference type="Proteomes" id="UP000520814">
    <property type="component" value="Unassembled WGS sequence"/>
</dbReference>
<accession>A0A7W9W579</accession>
<dbReference type="InterPro" id="IPR021215">
    <property type="entry name" value="DUF2752"/>
</dbReference>
<proteinExistence type="predicted"/>
<evidence type="ECO:0000313" key="3">
    <source>
        <dbReference type="Proteomes" id="UP000520814"/>
    </source>
</evidence>
<gene>
    <name evidence="2" type="ORF">HNQ39_001055</name>
</gene>
<feature type="transmembrane region" description="Helical" evidence="1">
    <location>
        <begin position="69"/>
        <end position="86"/>
    </location>
</feature>
<sequence length="123" mass="13663">MLWHPAPFLLLALFLVPTPGLDNKSLLGLPPLCPTKALFHLPCPGCGMSRSLVCCAHGELVRAFWLHPLGPVFFGLLIGAVVLRFFPRLQPSPKLLRVSSWVLIVLMLLLWVTRLLGWLPKPP</sequence>
<evidence type="ECO:0000256" key="1">
    <source>
        <dbReference type="SAM" id="Phobius"/>
    </source>
</evidence>
<name>A0A7W9W579_ARMRO</name>
<dbReference type="AlphaFoldDB" id="A0A7W9W579"/>
<keyword evidence="3" id="KW-1185">Reference proteome</keyword>
<dbReference type="Pfam" id="PF10825">
    <property type="entry name" value="DUF2752"/>
    <property type="match status" value="1"/>
</dbReference>
<evidence type="ECO:0000313" key="2">
    <source>
        <dbReference type="EMBL" id="MBB6049293.1"/>
    </source>
</evidence>
<protein>
    <recommendedName>
        <fullName evidence="4">DUF2752 domain-containing protein</fullName>
    </recommendedName>
</protein>
<reference evidence="2 3" key="1">
    <citation type="submission" date="2020-08" db="EMBL/GenBank/DDBJ databases">
        <title>Genomic Encyclopedia of Type Strains, Phase IV (KMG-IV): sequencing the most valuable type-strain genomes for metagenomic binning, comparative biology and taxonomic classification.</title>
        <authorList>
            <person name="Goeker M."/>
        </authorList>
    </citation>
    <scope>NUCLEOTIDE SEQUENCE [LARGE SCALE GENOMIC DNA]</scope>
    <source>
        <strain evidence="2 3">DSM 23562</strain>
    </source>
</reference>
<keyword evidence="1" id="KW-0812">Transmembrane</keyword>
<comment type="caution">
    <text evidence="2">The sequence shown here is derived from an EMBL/GenBank/DDBJ whole genome shotgun (WGS) entry which is preliminary data.</text>
</comment>
<dbReference type="EMBL" id="JACHGW010000001">
    <property type="protein sequence ID" value="MBB6049293.1"/>
    <property type="molecule type" value="Genomic_DNA"/>
</dbReference>
<organism evidence="2 3">
    <name type="scientific">Armatimonas rosea</name>
    <dbReference type="NCBI Taxonomy" id="685828"/>
    <lineage>
        <taxon>Bacteria</taxon>
        <taxon>Bacillati</taxon>
        <taxon>Armatimonadota</taxon>
        <taxon>Armatimonadia</taxon>
        <taxon>Armatimonadales</taxon>
        <taxon>Armatimonadaceae</taxon>
        <taxon>Armatimonas</taxon>
    </lineage>
</organism>